<sequence>MIPITNGPPVELHPMLRAVSRPYAPLVCRYFRRYSTETADVDDLVRFVRDHDERATEPDRVDILLHHVTLPALAAAGALDYSSGDTVRYLRPDLVEPWLDNVSGDGGGRN</sequence>
<evidence type="ECO:0008006" key="3">
    <source>
        <dbReference type="Google" id="ProtNLM"/>
    </source>
</evidence>
<gene>
    <name evidence="1" type="ORF">NDI86_13940</name>
</gene>
<keyword evidence="2" id="KW-1185">Reference proteome</keyword>
<name>A0ABU2FR37_9EURY</name>
<organism evidence="1 2">
    <name type="scientific">Haloarcula onubensis</name>
    <dbReference type="NCBI Taxonomy" id="2950539"/>
    <lineage>
        <taxon>Archaea</taxon>
        <taxon>Methanobacteriati</taxon>
        <taxon>Methanobacteriota</taxon>
        <taxon>Stenosarchaea group</taxon>
        <taxon>Halobacteria</taxon>
        <taxon>Halobacteriales</taxon>
        <taxon>Haloarculaceae</taxon>
        <taxon>Haloarcula</taxon>
    </lineage>
</organism>
<accession>A0ABU2FR37</accession>
<dbReference type="RefSeq" id="WP_310901061.1">
    <property type="nucleotide sequence ID" value="NZ_JAMQOS010000004.1"/>
</dbReference>
<protein>
    <recommendedName>
        <fullName evidence="3">Halobacterial output domain-containing protein</fullName>
    </recommendedName>
</protein>
<proteinExistence type="predicted"/>
<evidence type="ECO:0000313" key="1">
    <source>
        <dbReference type="EMBL" id="MDS0283229.1"/>
    </source>
</evidence>
<comment type="caution">
    <text evidence="1">The sequence shown here is derived from an EMBL/GenBank/DDBJ whole genome shotgun (WGS) entry which is preliminary data.</text>
</comment>
<dbReference type="Proteomes" id="UP001268864">
    <property type="component" value="Unassembled WGS sequence"/>
</dbReference>
<reference evidence="1 2" key="1">
    <citation type="submission" date="2022-06" db="EMBL/GenBank/DDBJ databases">
        <title>Halomicroarcula sp. a new haloarchaeum isolate from saline soil.</title>
        <authorList>
            <person name="Strakova D."/>
            <person name="Galisteo C."/>
            <person name="Sanchez-Porro C."/>
            <person name="Ventosa A."/>
        </authorList>
    </citation>
    <scope>NUCLEOTIDE SEQUENCE [LARGE SCALE GENOMIC DNA]</scope>
    <source>
        <strain evidence="1 2">S3CR25-11</strain>
    </source>
</reference>
<evidence type="ECO:0000313" key="2">
    <source>
        <dbReference type="Proteomes" id="UP001268864"/>
    </source>
</evidence>
<dbReference type="EMBL" id="JAMQOS010000004">
    <property type="protein sequence ID" value="MDS0283229.1"/>
    <property type="molecule type" value="Genomic_DNA"/>
</dbReference>